<dbReference type="InterPro" id="IPR036691">
    <property type="entry name" value="Endo/exonu/phosph_ase_sf"/>
</dbReference>
<evidence type="ECO:0000313" key="3">
    <source>
        <dbReference type="EMBL" id="OBZ81340.1"/>
    </source>
</evidence>
<reference evidence="2 4" key="1">
    <citation type="submission" date="2016-03" db="EMBL/GenBank/DDBJ databases">
        <title>Choanephora cucurbitarum.</title>
        <authorList>
            <person name="Min B."/>
            <person name="Park H."/>
            <person name="Park J.-H."/>
            <person name="Shin H.-D."/>
            <person name="Choi I.-G."/>
        </authorList>
    </citation>
    <scope>NUCLEOTIDE SEQUENCE [LARGE SCALE GENOMIC DNA]</scope>
    <source>
        <strain evidence="2 4">KUS-F28377</strain>
    </source>
</reference>
<accession>A0A1C7N158</accession>
<dbReference type="OrthoDB" id="2208330at2759"/>
<evidence type="ECO:0000313" key="4">
    <source>
        <dbReference type="Proteomes" id="UP000093000"/>
    </source>
</evidence>
<dbReference type="Pfam" id="PF03372">
    <property type="entry name" value="Exo_endo_phos"/>
    <property type="match status" value="1"/>
</dbReference>
<dbReference type="Gene3D" id="3.60.10.10">
    <property type="entry name" value="Endonuclease/exonuclease/phosphatase"/>
    <property type="match status" value="1"/>
</dbReference>
<keyword evidence="4" id="KW-1185">Reference proteome</keyword>
<dbReference type="STRING" id="101091.A0A1C7N158"/>
<dbReference type="InParanoid" id="A0A1C7N158"/>
<proteinExistence type="predicted"/>
<protein>
    <recommendedName>
        <fullName evidence="1">Endonuclease/exonuclease/phosphatase domain-containing protein</fullName>
    </recommendedName>
</protein>
<dbReference type="Proteomes" id="UP000093000">
    <property type="component" value="Unassembled WGS sequence"/>
</dbReference>
<dbReference type="AlphaFoldDB" id="A0A1C7N158"/>
<dbReference type="GO" id="GO:0003824">
    <property type="term" value="F:catalytic activity"/>
    <property type="evidence" value="ECO:0007669"/>
    <property type="project" value="InterPro"/>
</dbReference>
<dbReference type="SUPFAM" id="SSF56219">
    <property type="entry name" value="DNase I-like"/>
    <property type="match status" value="1"/>
</dbReference>
<name>A0A1C7N158_9FUNG</name>
<organism evidence="2 4">
    <name type="scientific">Choanephora cucurbitarum</name>
    <dbReference type="NCBI Taxonomy" id="101091"/>
    <lineage>
        <taxon>Eukaryota</taxon>
        <taxon>Fungi</taxon>
        <taxon>Fungi incertae sedis</taxon>
        <taxon>Mucoromycota</taxon>
        <taxon>Mucoromycotina</taxon>
        <taxon>Mucoromycetes</taxon>
        <taxon>Mucorales</taxon>
        <taxon>Mucorineae</taxon>
        <taxon>Choanephoraceae</taxon>
        <taxon>Choanephoroideae</taxon>
        <taxon>Choanephora</taxon>
    </lineage>
</organism>
<feature type="domain" description="Endonuclease/exonuclease/phosphatase" evidence="1">
    <location>
        <begin position="52"/>
        <end position="245"/>
    </location>
</feature>
<gene>
    <name evidence="3" type="ORF">A0J61_10611</name>
    <name evidence="2" type="ORF">A0J61_10857</name>
</gene>
<dbReference type="EMBL" id="LUGH01001451">
    <property type="protein sequence ID" value="OBZ81094.1"/>
    <property type="molecule type" value="Genomic_DNA"/>
</dbReference>
<comment type="caution">
    <text evidence="2">The sequence shown here is derived from an EMBL/GenBank/DDBJ whole genome shotgun (WGS) entry which is preliminary data.</text>
</comment>
<evidence type="ECO:0000313" key="2">
    <source>
        <dbReference type="EMBL" id="OBZ81094.1"/>
    </source>
</evidence>
<dbReference type="EMBL" id="LUGH01001269">
    <property type="protein sequence ID" value="OBZ81340.1"/>
    <property type="molecule type" value="Genomic_DNA"/>
</dbReference>
<evidence type="ECO:0000259" key="1">
    <source>
        <dbReference type="Pfam" id="PF03372"/>
    </source>
</evidence>
<sequence length="383" mass="43525">MYRTWKTCLLHILDVSHAKIRLCMVPKYTSVLDVRCAHLDVHQTHPVCRGVRYIRTLSLDIIALQETYAVSTDLASQFHMQFQAVDSIWTPHCGLVPFSPDLFFSQIVKSPCGRLITAIVSHKSDLFEPLSVSVLYAPVCCKERYPFLQDLIHSLPSSPILQAQPLRHILLGDFNYSISSGINVRFRRSKAPTSWLNHVDRFYADAVTPRKQAAHATFSGGLSQSCIDYSYVSKDLYPARTYGSVFYINPAWTDHFMVKTCLQLVPSSVSNSLNQTGKGLWRAHPGLAKDPVFCEQLASALSQTVASFPDWYYPTLQWESLKTTTRSVAQLYSRKKAFSLKKAEQTLQVKRRILLKLIDHHPDRTKDVSSHLRVIEGKLQQLQ</sequence>
<dbReference type="InterPro" id="IPR005135">
    <property type="entry name" value="Endo/exonuclease/phosphatase"/>
</dbReference>